<comment type="cofactor">
    <cofactor evidence="3">
        <name>Zn(2+)</name>
        <dbReference type="ChEBI" id="CHEBI:29105"/>
    </cofactor>
</comment>
<dbReference type="InterPro" id="IPR017226">
    <property type="entry name" value="BHMT-like"/>
</dbReference>
<dbReference type="PROSITE" id="PS50970">
    <property type="entry name" value="HCY"/>
    <property type="match status" value="1"/>
</dbReference>
<feature type="binding site" evidence="3">
    <location>
        <position position="311"/>
    </location>
    <ligand>
        <name>Zn(2+)</name>
        <dbReference type="ChEBI" id="CHEBI:29105"/>
    </ligand>
</feature>
<comment type="caution">
    <text evidence="5">The sequence shown here is derived from an EMBL/GenBank/DDBJ whole genome shotgun (WGS) entry which is preliminary data.</text>
</comment>
<reference evidence="5 6" key="1">
    <citation type="journal article" date="2024" name="ISME J.">
        <title>Tailless and filamentous prophages are predominant in marine Vibrio.</title>
        <authorList>
            <person name="Steensen K."/>
            <person name="Seneca J."/>
            <person name="Bartlau N."/>
            <person name="Yu X.A."/>
            <person name="Hussain F.A."/>
            <person name="Polz M.F."/>
        </authorList>
    </citation>
    <scope>NUCLEOTIDE SEQUENCE [LARGE SCALE GENOMIC DNA]</scope>
    <source>
        <strain evidence="5 6">10N.222.51.A1</strain>
    </source>
</reference>
<keyword evidence="3" id="KW-0862">Zinc</keyword>
<accession>A0ABV4NGL6</accession>
<proteinExistence type="predicted"/>
<evidence type="ECO:0000313" key="6">
    <source>
        <dbReference type="Proteomes" id="UP001570417"/>
    </source>
</evidence>
<dbReference type="Gene3D" id="3.20.20.330">
    <property type="entry name" value="Homocysteine-binding-like domain"/>
    <property type="match status" value="1"/>
</dbReference>
<protein>
    <submittedName>
        <fullName evidence="5">Homocysteine S-methyltransferase family protein</fullName>
    </submittedName>
</protein>
<organism evidence="5 6">
    <name type="scientific">Vibrio gallaecicus</name>
    <dbReference type="NCBI Taxonomy" id="552386"/>
    <lineage>
        <taxon>Bacteria</taxon>
        <taxon>Pseudomonadati</taxon>
        <taxon>Pseudomonadota</taxon>
        <taxon>Gammaproteobacteria</taxon>
        <taxon>Vibrionales</taxon>
        <taxon>Vibrionaceae</taxon>
        <taxon>Vibrio</taxon>
    </lineage>
</organism>
<keyword evidence="2 3" id="KW-0808">Transferase</keyword>
<feature type="binding site" evidence="3">
    <location>
        <position position="235"/>
    </location>
    <ligand>
        <name>Zn(2+)</name>
        <dbReference type="ChEBI" id="CHEBI:29105"/>
    </ligand>
</feature>
<dbReference type="Proteomes" id="UP001570417">
    <property type="component" value="Unassembled WGS sequence"/>
</dbReference>
<evidence type="ECO:0000256" key="2">
    <source>
        <dbReference type="ARBA" id="ARBA00022679"/>
    </source>
</evidence>
<name>A0ABV4NGL6_9VIBR</name>
<dbReference type="PANTHER" id="PTHR11103:SF18">
    <property type="entry name" value="SLR1189 PROTEIN"/>
    <property type="match status" value="1"/>
</dbReference>
<evidence type="ECO:0000256" key="3">
    <source>
        <dbReference type="PROSITE-ProRule" id="PRU00333"/>
    </source>
</evidence>
<dbReference type="PIRSF" id="PIRSF037505">
    <property type="entry name" value="Betaine_HMT"/>
    <property type="match status" value="1"/>
</dbReference>
<keyword evidence="6" id="KW-1185">Reference proteome</keyword>
<gene>
    <name evidence="5" type="ORF">AB4566_20100</name>
</gene>
<dbReference type="RefSeq" id="WP_372268106.1">
    <property type="nucleotide sequence ID" value="NZ_JBFRUW010000092.1"/>
</dbReference>
<dbReference type="SUPFAM" id="SSF82282">
    <property type="entry name" value="Homocysteine S-methyltransferase"/>
    <property type="match status" value="1"/>
</dbReference>
<evidence type="ECO:0000259" key="4">
    <source>
        <dbReference type="PROSITE" id="PS50970"/>
    </source>
</evidence>
<feature type="domain" description="Hcy-binding" evidence="4">
    <location>
        <begin position="1"/>
        <end position="325"/>
    </location>
</feature>
<sequence>MKKLTILDGGMGRELQDIGAPFSQPLWSAQALIESPEHVEQAHRNFINAGAEIIITNSYACVPFHLGDDLYQNQGAKLARDAAKIAHDVASSKPNLELVTDTNSIVTVTRSINSVHDSDEQNVCHSKVLVAGAIPPPFGSYRPDLFKAEEAKEIIQTLIDAQQPYVDLWIVETISSLEEFKTIESVLNQSEQDAYYAFSLSDEVPEHAILRSGQYVKTATEMVCASGAKGIMFNCSVPEVMEQAIITAQDVISRSNSDIDIGVYANNFMPIKAEHKANGTLQAIREMTPEEHLVYAKRWYQLGATIIGGCCGIGPSHIKALSEWQKSL</sequence>
<evidence type="ECO:0000313" key="5">
    <source>
        <dbReference type="EMBL" id="MFA0570569.1"/>
    </source>
</evidence>
<keyword evidence="1 3" id="KW-0489">Methyltransferase</keyword>
<dbReference type="InterPro" id="IPR003726">
    <property type="entry name" value="HCY_dom"/>
</dbReference>
<feature type="binding site" evidence="3">
    <location>
        <position position="310"/>
    </location>
    <ligand>
        <name>Zn(2+)</name>
        <dbReference type="ChEBI" id="CHEBI:29105"/>
    </ligand>
</feature>
<dbReference type="EMBL" id="JBFRUW010000092">
    <property type="protein sequence ID" value="MFA0570569.1"/>
    <property type="molecule type" value="Genomic_DNA"/>
</dbReference>
<dbReference type="PANTHER" id="PTHR11103">
    <property type="entry name" value="SLR1189 PROTEIN"/>
    <property type="match status" value="1"/>
</dbReference>
<dbReference type="Pfam" id="PF02574">
    <property type="entry name" value="S-methyl_trans"/>
    <property type="match status" value="1"/>
</dbReference>
<dbReference type="InterPro" id="IPR036589">
    <property type="entry name" value="HCY_dom_sf"/>
</dbReference>
<evidence type="ECO:0000256" key="1">
    <source>
        <dbReference type="ARBA" id="ARBA00022603"/>
    </source>
</evidence>
<keyword evidence="3" id="KW-0479">Metal-binding</keyword>